<name>A0ACB0Y8T8_MELEN</name>
<keyword evidence="2" id="KW-1185">Reference proteome</keyword>
<evidence type="ECO:0000313" key="1">
    <source>
        <dbReference type="EMBL" id="CAK5036248.1"/>
    </source>
</evidence>
<gene>
    <name evidence="1" type="ORF">MENTE1834_LOCUS8971</name>
</gene>
<evidence type="ECO:0000313" key="2">
    <source>
        <dbReference type="Proteomes" id="UP001497535"/>
    </source>
</evidence>
<dbReference type="EMBL" id="CAVMJV010000008">
    <property type="protein sequence ID" value="CAK5036248.1"/>
    <property type="molecule type" value="Genomic_DNA"/>
</dbReference>
<proteinExistence type="predicted"/>
<reference evidence="1" key="1">
    <citation type="submission" date="2023-11" db="EMBL/GenBank/DDBJ databases">
        <authorList>
            <person name="Poullet M."/>
        </authorList>
    </citation>
    <scope>NUCLEOTIDE SEQUENCE</scope>
    <source>
        <strain evidence="1">E1834</strain>
    </source>
</reference>
<dbReference type="Proteomes" id="UP001497535">
    <property type="component" value="Unassembled WGS sequence"/>
</dbReference>
<sequence>MYEIILLKLSKQRNIPAIASTSSFYAPHNLPTHYYTTSSHFHSINPQQYLNPHARQYNPQHLQSNTQPAFKQYDPFNHPFGFDKLLDRKNTNNGPHFNDQNFPPLHQG</sequence>
<accession>A0ACB0Y8T8</accession>
<comment type="caution">
    <text evidence="1">The sequence shown here is derived from an EMBL/GenBank/DDBJ whole genome shotgun (WGS) entry which is preliminary data.</text>
</comment>
<organism evidence="1 2">
    <name type="scientific">Meloidogyne enterolobii</name>
    <name type="common">Root-knot nematode worm</name>
    <name type="synonym">Meloidogyne mayaguensis</name>
    <dbReference type="NCBI Taxonomy" id="390850"/>
    <lineage>
        <taxon>Eukaryota</taxon>
        <taxon>Metazoa</taxon>
        <taxon>Ecdysozoa</taxon>
        <taxon>Nematoda</taxon>
        <taxon>Chromadorea</taxon>
        <taxon>Rhabditida</taxon>
        <taxon>Tylenchina</taxon>
        <taxon>Tylenchomorpha</taxon>
        <taxon>Tylenchoidea</taxon>
        <taxon>Meloidogynidae</taxon>
        <taxon>Meloidogyninae</taxon>
        <taxon>Meloidogyne</taxon>
    </lineage>
</organism>
<protein>
    <submittedName>
        <fullName evidence="1">Uncharacterized protein</fullName>
    </submittedName>
</protein>